<dbReference type="GO" id="GO:0003677">
    <property type="term" value="F:DNA binding"/>
    <property type="evidence" value="ECO:0007669"/>
    <property type="project" value="InterPro"/>
</dbReference>
<dbReference type="InterPro" id="IPR041863">
    <property type="entry name" value="PolD2_C"/>
</dbReference>
<dbReference type="EMBL" id="CM008969">
    <property type="protein sequence ID" value="PNW80009.1"/>
    <property type="molecule type" value="Genomic_DNA"/>
</dbReference>
<dbReference type="InterPro" id="IPR040663">
    <property type="entry name" value="DNA_pol_D_N"/>
</dbReference>
<reference evidence="7 8" key="1">
    <citation type="journal article" date="2007" name="Science">
        <title>The Chlamydomonas genome reveals the evolution of key animal and plant functions.</title>
        <authorList>
            <person name="Merchant S.S."/>
            <person name="Prochnik S.E."/>
            <person name="Vallon O."/>
            <person name="Harris E.H."/>
            <person name="Karpowicz S.J."/>
            <person name="Witman G.B."/>
            <person name="Terry A."/>
            <person name="Salamov A."/>
            <person name="Fritz-Laylin L.K."/>
            <person name="Marechal-Drouard L."/>
            <person name="Marshall W.F."/>
            <person name="Qu L.H."/>
            <person name="Nelson D.R."/>
            <person name="Sanderfoot A.A."/>
            <person name="Spalding M.H."/>
            <person name="Kapitonov V.V."/>
            <person name="Ren Q."/>
            <person name="Ferris P."/>
            <person name="Lindquist E."/>
            <person name="Shapiro H."/>
            <person name="Lucas S.M."/>
            <person name="Grimwood J."/>
            <person name="Schmutz J."/>
            <person name="Cardol P."/>
            <person name="Cerutti H."/>
            <person name="Chanfreau G."/>
            <person name="Chen C.L."/>
            <person name="Cognat V."/>
            <person name="Croft M.T."/>
            <person name="Dent R."/>
            <person name="Dutcher S."/>
            <person name="Fernandez E."/>
            <person name="Fukuzawa H."/>
            <person name="Gonzalez-Ballester D."/>
            <person name="Gonzalez-Halphen D."/>
            <person name="Hallmann A."/>
            <person name="Hanikenne M."/>
            <person name="Hippler M."/>
            <person name="Inwood W."/>
            <person name="Jabbari K."/>
            <person name="Kalanon M."/>
            <person name="Kuras R."/>
            <person name="Lefebvre P.A."/>
            <person name="Lemaire S.D."/>
            <person name="Lobanov A.V."/>
            <person name="Lohr M."/>
            <person name="Manuell A."/>
            <person name="Meier I."/>
            <person name="Mets L."/>
            <person name="Mittag M."/>
            <person name="Mittelmeier T."/>
            <person name="Moroney J.V."/>
            <person name="Moseley J."/>
            <person name="Napoli C."/>
            <person name="Nedelcu A.M."/>
            <person name="Niyogi K."/>
            <person name="Novoselov S.V."/>
            <person name="Paulsen I.T."/>
            <person name="Pazour G."/>
            <person name="Purton S."/>
            <person name="Ral J.P."/>
            <person name="Riano-Pachon D.M."/>
            <person name="Riekhof W."/>
            <person name="Rymarquis L."/>
            <person name="Schroda M."/>
            <person name="Stern D."/>
            <person name="Umen J."/>
            <person name="Willows R."/>
            <person name="Wilson N."/>
            <person name="Zimmer S.L."/>
            <person name="Allmer J."/>
            <person name="Balk J."/>
            <person name="Bisova K."/>
            <person name="Chen C.J."/>
            <person name="Elias M."/>
            <person name="Gendler K."/>
            <person name="Hauser C."/>
            <person name="Lamb M.R."/>
            <person name="Ledford H."/>
            <person name="Long J.C."/>
            <person name="Minagawa J."/>
            <person name="Page M.D."/>
            <person name="Pan J."/>
            <person name="Pootakham W."/>
            <person name="Roje S."/>
            <person name="Rose A."/>
            <person name="Stahlberg E."/>
            <person name="Terauchi A.M."/>
            <person name="Yang P."/>
            <person name="Ball S."/>
            <person name="Bowler C."/>
            <person name="Dieckmann C.L."/>
            <person name="Gladyshev V.N."/>
            <person name="Green P."/>
            <person name="Jorgensen R."/>
            <person name="Mayfield S."/>
            <person name="Mueller-Roeber B."/>
            <person name="Rajamani S."/>
            <person name="Sayre R.T."/>
            <person name="Brokstein P."/>
            <person name="Dubchak I."/>
            <person name="Goodstein D."/>
            <person name="Hornick L."/>
            <person name="Huang Y.W."/>
            <person name="Jhaveri J."/>
            <person name="Luo Y."/>
            <person name="Martinez D."/>
            <person name="Ngau W.C."/>
            <person name="Otillar B."/>
            <person name="Poliakov A."/>
            <person name="Porter A."/>
            <person name="Szajkowski L."/>
            <person name="Werner G."/>
            <person name="Zhou K."/>
            <person name="Grigoriev I.V."/>
            <person name="Rokhsar D.S."/>
            <person name="Grossman A.R."/>
        </authorList>
    </citation>
    <scope>NUCLEOTIDE SEQUENCE [LARGE SCALE GENOMIC DNA]</scope>
    <source>
        <strain evidence="8">CC-503</strain>
    </source>
</reference>
<dbReference type="RefSeq" id="XP_042922133.1">
    <property type="nucleotide sequence ID" value="XM_043065132.1"/>
</dbReference>
<evidence type="ECO:0000256" key="1">
    <source>
        <dbReference type="ARBA" id="ARBA00004123"/>
    </source>
</evidence>
<evidence type="ECO:0000313" key="8">
    <source>
        <dbReference type="Proteomes" id="UP000006906"/>
    </source>
</evidence>
<evidence type="ECO:0000256" key="3">
    <source>
        <dbReference type="ARBA" id="ARBA00022705"/>
    </source>
</evidence>
<dbReference type="STRING" id="3055.A0A2K3DHL5"/>
<dbReference type="OrthoDB" id="3763at2759"/>
<keyword evidence="3" id="KW-0235">DNA replication</keyword>
<evidence type="ECO:0000259" key="5">
    <source>
        <dbReference type="Pfam" id="PF04042"/>
    </source>
</evidence>
<dbReference type="KEGG" id="cre:CHLRE_08g374050v5"/>
<keyword evidence="8" id="KW-1185">Reference proteome</keyword>
<feature type="domain" description="DNA polymerase alpha/delta/epsilon subunit B" evidence="5">
    <location>
        <begin position="243"/>
        <end position="460"/>
    </location>
</feature>
<dbReference type="CDD" id="cd07387">
    <property type="entry name" value="MPP_PolD2_C"/>
    <property type="match status" value="1"/>
</dbReference>
<dbReference type="FunCoup" id="A0A2K3DHL5">
    <property type="interactions" value="1786"/>
</dbReference>
<evidence type="ECO:0000256" key="2">
    <source>
        <dbReference type="ARBA" id="ARBA00006035"/>
    </source>
</evidence>
<proteinExistence type="inferred from homology"/>
<dbReference type="OMA" id="HCILIGT"/>
<comment type="similarity">
    <text evidence="2">Belongs to the DNA polymerase delta/II small subunit family.</text>
</comment>
<sequence>MDIERPLPGHASRYDELLAPSTSKGDEASFTRDTATYTNLDTRFRASKRTYDRQYAQLYFSRLMLLKDVMHKRVEQLWRGVPVCSILEVQEGKEVAVIGTLYKNMKLKPSILDEYTKDRGLKAALGAANFCADDDSVVMEDDGARMVLSVATPGTMAAAAAAAPGWAPGDGPLAVQELVTGLVMAVRGVHEPGGDFFVSAVAFAGLAPNPCPLPHPLPLPSSAASADAAAALAASRPGDTYLALVSGLGLGGGRADLLATQLAADWLTGNLGSAAEQQLAAQVVRLVVAGGGIGQLEGLAGAAATAPGANPYNRSAQVVALQPVRDLDLLLAELAAALPVDVMPGPEDPANVALPQQPMHRCLFPGAASHGSLVRATNPHEFECGGVRVLGSSGQVVDDMAKYCGLRDRLDLMQRTLACRHLAPTAPDTLTCYPFTDDDPFILPATPHVYFAGNQPEFATRLVVLQPGCSSSGAAGSSTAAAAPAAAGSSSSSGGGGGGEPVVVRLVAVPCFARTGTLVLLNLRTLACHPVRFDGSLGLGV</sequence>
<gene>
    <name evidence="7" type="ORF">CHLRE_08g374050v5</name>
</gene>
<dbReference type="PANTHER" id="PTHR10416">
    <property type="entry name" value="DNA POLYMERASE DELTA SUBUNIT 2"/>
    <property type="match status" value="1"/>
</dbReference>
<keyword evidence="4" id="KW-0539">Nucleus</keyword>
<dbReference type="ExpressionAtlas" id="A0A2K3DHL5">
    <property type="expression patterns" value="baseline"/>
</dbReference>
<evidence type="ECO:0000256" key="4">
    <source>
        <dbReference type="ARBA" id="ARBA00023242"/>
    </source>
</evidence>
<dbReference type="PANTHER" id="PTHR10416:SF0">
    <property type="entry name" value="DNA POLYMERASE DELTA SUBUNIT 2"/>
    <property type="match status" value="1"/>
</dbReference>
<comment type="subcellular location">
    <subcellularLocation>
        <location evidence="1">Nucleus</location>
    </subcellularLocation>
</comment>
<dbReference type="GeneID" id="5719973"/>
<dbReference type="AlphaFoldDB" id="A0A2K3DHL5"/>
<organism evidence="7 8">
    <name type="scientific">Chlamydomonas reinhardtii</name>
    <name type="common">Chlamydomonas smithii</name>
    <dbReference type="NCBI Taxonomy" id="3055"/>
    <lineage>
        <taxon>Eukaryota</taxon>
        <taxon>Viridiplantae</taxon>
        <taxon>Chlorophyta</taxon>
        <taxon>core chlorophytes</taxon>
        <taxon>Chlorophyceae</taxon>
        <taxon>CS clade</taxon>
        <taxon>Chlamydomonadales</taxon>
        <taxon>Chlamydomonadaceae</taxon>
        <taxon>Chlamydomonas</taxon>
    </lineage>
</organism>
<dbReference type="GO" id="GO:0043625">
    <property type="term" value="C:delta DNA polymerase complex"/>
    <property type="evidence" value="ECO:0000318"/>
    <property type="project" value="GO_Central"/>
</dbReference>
<accession>A0A2K3DHL5</accession>
<name>A0A2K3DHL5_CHLRE</name>
<dbReference type="Pfam" id="PF18018">
    <property type="entry name" value="DNA_pol_D_N"/>
    <property type="match status" value="1"/>
</dbReference>
<evidence type="ECO:0000259" key="6">
    <source>
        <dbReference type="Pfam" id="PF18018"/>
    </source>
</evidence>
<dbReference type="Proteomes" id="UP000006906">
    <property type="component" value="Chromosome 8"/>
</dbReference>
<evidence type="ECO:0008006" key="9">
    <source>
        <dbReference type="Google" id="ProtNLM"/>
    </source>
</evidence>
<dbReference type="Gene3D" id="3.60.21.50">
    <property type="match status" value="1"/>
</dbReference>
<protein>
    <recommendedName>
        <fullName evidence="9">DNA polymerase delta small subunit</fullName>
    </recommendedName>
</protein>
<dbReference type="InterPro" id="IPR024826">
    <property type="entry name" value="DNA_pol_delta/II_ssu"/>
</dbReference>
<dbReference type="Gramene" id="PNW80009">
    <property type="protein sequence ID" value="PNW80009"/>
    <property type="gene ID" value="CHLRE_08g374050v5"/>
</dbReference>
<feature type="domain" description="DNA polymerase delta subunit OB-fold" evidence="6">
    <location>
        <begin position="54"/>
        <end position="199"/>
    </location>
</feature>
<dbReference type="Pfam" id="PF04042">
    <property type="entry name" value="DNA_pol_E_B"/>
    <property type="match status" value="1"/>
</dbReference>
<dbReference type="InParanoid" id="A0A2K3DHL5"/>
<dbReference type="GO" id="GO:0006271">
    <property type="term" value="P:DNA strand elongation involved in DNA replication"/>
    <property type="evidence" value="ECO:0000318"/>
    <property type="project" value="GO_Central"/>
</dbReference>
<dbReference type="Gene3D" id="2.40.50.430">
    <property type="match status" value="1"/>
</dbReference>
<dbReference type="InterPro" id="IPR007185">
    <property type="entry name" value="DNA_pol_a/d/e_bsu"/>
</dbReference>
<evidence type="ECO:0000313" key="7">
    <source>
        <dbReference type="EMBL" id="PNW80009.1"/>
    </source>
</evidence>